<name>A0ABR3Y7T3_9PEZI</name>
<organism evidence="2 3">
    <name type="scientific">Phialemonium thermophilum</name>
    <dbReference type="NCBI Taxonomy" id="223376"/>
    <lineage>
        <taxon>Eukaryota</taxon>
        <taxon>Fungi</taxon>
        <taxon>Dikarya</taxon>
        <taxon>Ascomycota</taxon>
        <taxon>Pezizomycotina</taxon>
        <taxon>Sordariomycetes</taxon>
        <taxon>Sordariomycetidae</taxon>
        <taxon>Cephalothecales</taxon>
        <taxon>Cephalothecaceae</taxon>
        <taxon>Phialemonium</taxon>
    </lineage>
</organism>
<accession>A0ABR3Y7T3</accession>
<reference evidence="2 3" key="1">
    <citation type="journal article" date="2024" name="Commun. Biol.">
        <title>Comparative genomic analysis of thermophilic fungi reveals convergent evolutionary adaptations and gene losses.</title>
        <authorList>
            <person name="Steindorff A.S."/>
            <person name="Aguilar-Pontes M.V."/>
            <person name="Robinson A.J."/>
            <person name="Andreopoulos B."/>
            <person name="LaButti K."/>
            <person name="Kuo A."/>
            <person name="Mondo S."/>
            <person name="Riley R."/>
            <person name="Otillar R."/>
            <person name="Haridas S."/>
            <person name="Lipzen A."/>
            <person name="Grimwood J."/>
            <person name="Schmutz J."/>
            <person name="Clum A."/>
            <person name="Reid I.D."/>
            <person name="Moisan M.C."/>
            <person name="Butler G."/>
            <person name="Nguyen T.T.M."/>
            <person name="Dewar K."/>
            <person name="Conant G."/>
            <person name="Drula E."/>
            <person name="Henrissat B."/>
            <person name="Hansel C."/>
            <person name="Singer S."/>
            <person name="Hutchinson M.I."/>
            <person name="de Vries R.P."/>
            <person name="Natvig D.O."/>
            <person name="Powell A.J."/>
            <person name="Tsang A."/>
            <person name="Grigoriev I.V."/>
        </authorList>
    </citation>
    <scope>NUCLEOTIDE SEQUENCE [LARGE SCALE GENOMIC DNA]</scope>
    <source>
        <strain evidence="2 3">ATCC 24622</strain>
    </source>
</reference>
<evidence type="ECO:0000256" key="1">
    <source>
        <dbReference type="SAM" id="MobiDB-lite"/>
    </source>
</evidence>
<proteinExistence type="predicted"/>
<evidence type="ECO:0000313" key="3">
    <source>
        <dbReference type="Proteomes" id="UP001586593"/>
    </source>
</evidence>
<dbReference type="EMBL" id="JAZHXJ010000004">
    <property type="protein sequence ID" value="KAL1884118.1"/>
    <property type="molecule type" value="Genomic_DNA"/>
</dbReference>
<keyword evidence="3" id="KW-1185">Reference proteome</keyword>
<sequence>MTLPTAGTYPAFQFTTKHQHVEAVEACEERRGIIPSSNSASTMGSSIAIPPGLTGAVGSECLDNRHASHHTGSSSSSSYSSSPYTPGTKEQSPPNASQQRKAPRRGPNLLSPALSKQECTTINIGEDGQPRLISYLSSSQGFMWNPEIFLPSYMDCDYVPLEERREPVHEIVLTDEEIKKMLPQ</sequence>
<feature type="compositionally biased region" description="Polar residues" evidence="1">
    <location>
        <begin position="88"/>
        <end position="100"/>
    </location>
</feature>
<dbReference type="Proteomes" id="UP001586593">
    <property type="component" value="Unassembled WGS sequence"/>
</dbReference>
<comment type="caution">
    <text evidence="2">The sequence shown here is derived from an EMBL/GenBank/DDBJ whole genome shotgun (WGS) entry which is preliminary data.</text>
</comment>
<gene>
    <name evidence="2" type="ORF">VTK73DRAFT_6787</name>
</gene>
<feature type="region of interest" description="Disordered" evidence="1">
    <location>
        <begin position="58"/>
        <end position="116"/>
    </location>
</feature>
<feature type="compositionally biased region" description="Low complexity" evidence="1">
    <location>
        <begin position="70"/>
        <end position="87"/>
    </location>
</feature>
<evidence type="ECO:0000313" key="2">
    <source>
        <dbReference type="EMBL" id="KAL1884118.1"/>
    </source>
</evidence>
<protein>
    <submittedName>
        <fullName evidence="2">Uncharacterized protein</fullName>
    </submittedName>
</protein>